<dbReference type="InterPro" id="IPR051082">
    <property type="entry name" value="Pentapeptide-BTB/POZ_domain"/>
</dbReference>
<dbReference type="EMBL" id="CP114040">
    <property type="protein sequence ID" value="WAS93526.1"/>
    <property type="molecule type" value="Genomic_DNA"/>
</dbReference>
<dbReference type="InterPro" id="IPR001646">
    <property type="entry name" value="5peptide_repeat"/>
</dbReference>
<evidence type="ECO:0000313" key="2">
    <source>
        <dbReference type="Proteomes" id="UP001164459"/>
    </source>
</evidence>
<dbReference type="Proteomes" id="UP001164459">
    <property type="component" value="Chromosome"/>
</dbReference>
<dbReference type="PANTHER" id="PTHR14136">
    <property type="entry name" value="BTB_POZ DOMAIN-CONTAINING PROTEIN KCTD9"/>
    <property type="match status" value="1"/>
</dbReference>
<name>A0ABY7H2M2_9BACT</name>
<organism evidence="1 2">
    <name type="scientific">Nannocystis punicea</name>
    <dbReference type="NCBI Taxonomy" id="2995304"/>
    <lineage>
        <taxon>Bacteria</taxon>
        <taxon>Pseudomonadati</taxon>
        <taxon>Myxococcota</taxon>
        <taxon>Polyangia</taxon>
        <taxon>Nannocystales</taxon>
        <taxon>Nannocystaceae</taxon>
        <taxon>Nannocystis</taxon>
    </lineage>
</organism>
<protein>
    <submittedName>
        <fullName evidence="1">Pentapeptide repeat-containing protein</fullName>
    </submittedName>
</protein>
<proteinExistence type="predicted"/>
<gene>
    <name evidence="1" type="ORF">O0S08_45925</name>
</gene>
<dbReference type="Pfam" id="PF13599">
    <property type="entry name" value="Pentapeptide_4"/>
    <property type="match status" value="1"/>
</dbReference>
<dbReference type="RefSeq" id="WP_269035864.1">
    <property type="nucleotide sequence ID" value="NZ_CP114040.1"/>
</dbReference>
<dbReference type="PANTHER" id="PTHR14136:SF17">
    <property type="entry name" value="BTB_POZ DOMAIN-CONTAINING PROTEIN KCTD9"/>
    <property type="match status" value="1"/>
</dbReference>
<dbReference type="Gene3D" id="2.160.20.80">
    <property type="entry name" value="E3 ubiquitin-protein ligase SopA"/>
    <property type="match status" value="1"/>
</dbReference>
<sequence>MHPKELARRIEAAPRDRDGFARVEQVVLDSRSVWPLRDNHRLRFERVDFAAPLLGSFWTRPVFRSCVFVDCDLDGINAARSSFVDCTFERTSCSRRLFNAFSRCTFRDCAFVDCTLASAELSECSLHGATFTRCEIVRTNFQRCTLVDSSFTGALRTVNFTGCTAARVDLRGCTIADSALLDGPDLDLRLPDTASNFVAYPRAFLATVDALAPVLSRAGLEELRSVAAFVAGSKYGEIVDESLLARIPAGERAVVLERLFALRNLRA</sequence>
<keyword evidence="2" id="KW-1185">Reference proteome</keyword>
<dbReference type="SUPFAM" id="SSF141571">
    <property type="entry name" value="Pentapeptide repeat-like"/>
    <property type="match status" value="1"/>
</dbReference>
<accession>A0ABY7H2M2</accession>
<evidence type="ECO:0000313" key="1">
    <source>
        <dbReference type="EMBL" id="WAS93526.1"/>
    </source>
</evidence>
<reference evidence="1" key="1">
    <citation type="submission" date="2022-11" db="EMBL/GenBank/DDBJ databases">
        <title>Minimal conservation of predation-associated metabolite biosynthetic gene clusters underscores biosynthetic potential of Myxococcota including descriptions for ten novel species: Archangium lansinium sp. nov., Myxococcus landrumus sp. nov., Nannocystis bai.</title>
        <authorList>
            <person name="Ahearne A."/>
            <person name="Stevens C."/>
            <person name="Dowd S."/>
        </authorList>
    </citation>
    <scope>NUCLEOTIDE SEQUENCE</scope>
    <source>
        <strain evidence="1">Fl3</strain>
    </source>
</reference>